<name>A0A841Q587_9BACI</name>
<evidence type="ECO:0000313" key="3">
    <source>
        <dbReference type="Proteomes" id="UP000581688"/>
    </source>
</evidence>
<dbReference type="PANTHER" id="PTHR43283">
    <property type="entry name" value="BETA-LACTAMASE-RELATED"/>
    <property type="match status" value="1"/>
</dbReference>
<dbReference type="Pfam" id="PF00144">
    <property type="entry name" value="Beta-lactamase"/>
    <property type="match status" value="1"/>
</dbReference>
<evidence type="ECO:0000313" key="2">
    <source>
        <dbReference type="EMBL" id="MBB6453540.1"/>
    </source>
</evidence>
<dbReference type="Proteomes" id="UP000581688">
    <property type="component" value="Unassembled WGS sequence"/>
</dbReference>
<dbReference type="PANTHER" id="PTHR43283:SF7">
    <property type="entry name" value="BETA-LACTAMASE-RELATED DOMAIN-CONTAINING PROTEIN"/>
    <property type="match status" value="1"/>
</dbReference>
<dbReference type="InterPro" id="IPR012338">
    <property type="entry name" value="Beta-lactam/transpept-like"/>
</dbReference>
<dbReference type="InterPro" id="IPR001466">
    <property type="entry name" value="Beta-lactam-related"/>
</dbReference>
<accession>A0A841Q587</accession>
<reference evidence="2 3" key="1">
    <citation type="submission" date="2020-08" db="EMBL/GenBank/DDBJ databases">
        <title>Genomic Encyclopedia of Type Strains, Phase IV (KMG-IV): sequencing the most valuable type-strain genomes for metagenomic binning, comparative biology and taxonomic classification.</title>
        <authorList>
            <person name="Goeker M."/>
        </authorList>
    </citation>
    <scope>NUCLEOTIDE SEQUENCE [LARGE SCALE GENOMIC DNA]</scope>
    <source>
        <strain evidence="2 3">DSM 19612</strain>
    </source>
</reference>
<dbReference type="EMBL" id="JACHGH010000005">
    <property type="protein sequence ID" value="MBB6453540.1"/>
    <property type="molecule type" value="Genomic_DNA"/>
</dbReference>
<gene>
    <name evidence="2" type="ORF">HNQ94_001989</name>
</gene>
<keyword evidence="3" id="KW-1185">Reference proteome</keyword>
<sequence length="322" mass="37193">MLIEKSYNKLHPYCENQVWEEFNRNIKKDKISSCIIVKDGTTILEYFKNAKKAKKQQKINSCTKSFLSALIGIAIDKGYIESVEVLVSNYFPDLIHEQEDKRKRNLTLYHLLTMSDGLNFPEWGEWNAFAPMIYSSDIVKFVLDRPLEYSPGEKMNYNSGCSHVLTAILQKATSMTALEFAKKYLFGPMGIFDVHWHSDRQNINRGADGLTITVADLVKFGQLYLQEGKWNQKQLISKDWVRASTKGNLVTYPHIGSYGMHWWATKIQVLGDEEEMYFALGHGGQYIIVIPTLKIVTVMTSELYEHSLRPMQFFKQLFEKVT</sequence>
<protein>
    <recommendedName>
        <fullName evidence="1">Beta-lactamase-related domain-containing protein</fullName>
    </recommendedName>
</protein>
<dbReference type="AlphaFoldDB" id="A0A841Q587"/>
<feature type="domain" description="Beta-lactamase-related" evidence="1">
    <location>
        <begin position="36"/>
        <end position="301"/>
    </location>
</feature>
<comment type="caution">
    <text evidence="2">The sequence shown here is derived from an EMBL/GenBank/DDBJ whole genome shotgun (WGS) entry which is preliminary data.</text>
</comment>
<proteinExistence type="predicted"/>
<dbReference type="InterPro" id="IPR050789">
    <property type="entry name" value="Diverse_Enzym_Activities"/>
</dbReference>
<dbReference type="SUPFAM" id="SSF56601">
    <property type="entry name" value="beta-lactamase/transpeptidase-like"/>
    <property type="match status" value="1"/>
</dbReference>
<evidence type="ECO:0000259" key="1">
    <source>
        <dbReference type="Pfam" id="PF00144"/>
    </source>
</evidence>
<dbReference type="Gene3D" id="3.40.710.10">
    <property type="entry name" value="DD-peptidase/beta-lactamase superfamily"/>
    <property type="match status" value="1"/>
</dbReference>
<organism evidence="2 3">
    <name type="scientific">Salirhabdus euzebyi</name>
    <dbReference type="NCBI Taxonomy" id="394506"/>
    <lineage>
        <taxon>Bacteria</taxon>
        <taxon>Bacillati</taxon>
        <taxon>Bacillota</taxon>
        <taxon>Bacilli</taxon>
        <taxon>Bacillales</taxon>
        <taxon>Bacillaceae</taxon>
        <taxon>Salirhabdus</taxon>
    </lineage>
</organism>
<dbReference type="RefSeq" id="WP_174496108.1">
    <property type="nucleotide sequence ID" value="NZ_CADDWK010000006.1"/>
</dbReference>